<dbReference type="InterPro" id="IPR036047">
    <property type="entry name" value="F-box-like_dom_sf"/>
</dbReference>
<dbReference type="HOGENOM" id="CLU_027282_0_0_1"/>
<evidence type="ECO:0000313" key="3">
    <source>
        <dbReference type="EMBL" id="EFI28774.1"/>
    </source>
</evidence>
<accession>D6RKA7</accession>
<evidence type="ECO:0000259" key="2">
    <source>
        <dbReference type="PROSITE" id="PS50181"/>
    </source>
</evidence>
<dbReference type="SUPFAM" id="SSF81383">
    <property type="entry name" value="F-box domain"/>
    <property type="match status" value="1"/>
</dbReference>
<dbReference type="Pfam" id="PF00646">
    <property type="entry name" value="F-box"/>
    <property type="match status" value="1"/>
</dbReference>
<protein>
    <recommendedName>
        <fullName evidence="2">F-box domain-containing protein</fullName>
    </recommendedName>
</protein>
<sequence length="660" mass="74065">MMSFPALLRMRCGEPKFHHLALGSTLSLRVLSRRFSSSQEAKANELFAHTTGRWLVNEEITWQFPLANVLANLERVVVRVVADGPGELRELLVEIMERWDDVVSHSGKPAGYPCPIDFSAEEVQAIKRETDARARYDRTVAQLCDEFAFDYDGRLESLPPMDNSDDSRTQPGACRLLRLPHEILIKVMKHLEWRDVLVIRCCSRFFNFFSKEREIWVSILESDLDTRIPRPFYLPKPLEHCSSEDLEKRVVDWWSGWARFGRNSSKAAVDEQGVPSPSPDSPKNSRFDNETGLFLETQTYAFNEKGISGLWGPILALPGNQHFLYASPDGTVLYADPRQPELGMHILLPSPFAGTAEWVTISASIDVLGGAGVDDRRDNIVPAAVERDPALHESTFPRAFRLAVARQLTEDDDELGGGPAGVVEIWEICSQITDDTGMLTGYSGRLLKRITEDHGVGIKSCSIMGKYVAYGAYSSTGSFAAIVDWASIPETDSEVSDRTHNGSDRPGSFTRTYIPSVRVENLRLLPYRKILIQSVPILSIWDWGRTCPSTTSANEAAQESFIPPQWKWAYQQRRFRPLHPFTTPFIMRGCTRLILPSGDHVIGLTIRPTDECESNPAGVTTTLLQTDALHNESPRYDCWFGYTKGISRRLVGLRDASGIL</sequence>
<dbReference type="EMBL" id="AACS02000001">
    <property type="protein sequence ID" value="EFI28774.1"/>
    <property type="molecule type" value="Genomic_DNA"/>
</dbReference>
<gene>
    <name evidence="3" type="ORF">CC1G_13799</name>
</gene>
<dbReference type="OrthoDB" id="3068592at2759"/>
<dbReference type="PROSITE" id="PS50181">
    <property type="entry name" value="FBOX"/>
    <property type="match status" value="1"/>
</dbReference>
<dbReference type="KEGG" id="cci:CC1G_13799"/>
<comment type="caution">
    <text evidence="3">The sequence shown here is derived from an EMBL/GenBank/DDBJ whole genome shotgun (WGS) entry which is preliminary data.</text>
</comment>
<dbReference type="GeneID" id="6006819"/>
<reference evidence="3 4" key="1">
    <citation type="journal article" date="2010" name="Proc. Natl. Acad. Sci. U.S.A.">
        <title>Insights into evolution of multicellular fungi from the assembled chromosomes of the mushroom Coprinopsis cinerea (Coprinus cinereus).</title>
        <authorList>
            <person name="Stajich J.E."/>
            <person name="Wilke S.K."/>
            <person name="Ahren D."/>
            <person name="Au C.H."/>
            <person name="Birren B.W."/>
            <person name="Borodovsky M."/>
            <person name="Burns C."/>
            <person name="Canback B."/>
            <person name="Casselton L.A."/>
            <person name="Cheng C.K."/>
            <person name="Deng J."/>
            <person name="Dietrich F.S."/>
            <person name="Fargo D.C."/>
            <person name="Farman M.L."/>
            <person name="Gathman A.C."/>
            <person name="Goldberg J."/>
            <person name="Guigo R."/>
            <person name="Hoegger P.J."/>
            <person name="Hooker J.B."/>
            <person name="Huggins A."/>
            <person name="James T.Y."/>
            <person name="Kamada T."/>
            <person name="Kilaru S."/>
            <person name="Kodira C."/>
            <person name="Kues U."/>
            <person name="Kupfer D."/>
            <person name="Kwan H.S."/>
            <person name="Lomsadze A."/>
            <person name="Li W."/>
            <person name="Lilly W.W."/>
            <person name="Ma L.J."/>
            <person name="Mackey A.J."/>
            <person name="Manning G."/>
            <person name="Martin F."/>
            <person name="Muraguchi H."/>
            <person name="Natvig D.O."/>
            <person name="Palmerini H."/>
            <person name="Ramesh M.A."/>
            <person name="Rehmeyer C.J."/>
            <person name="Roe B.A."/>
            <person name="Shenoy N."/>
            <person name="Stanke M."/>
            <person name="Ter-Hovhannisyan V."/>
            <person name="Tunlid A."/>
            <person name="Velagapudi R."/>
            <person name="Vision T.J."/>
            <person name="Zeng Q."/>
            <person name="Zolan M.E."/>
            <person name="Pukkila P.J."/>
        </authorList>
    </citation>
    <scope>NUCLEOTIDE SEQUENCE [LARGE SCALE GENOMIC DNA]</scope>
    <source>
        <strain evidence="4">Okayama-7 / 130 / ATCC MYA-4618 / FGSC 9003</strain>
    </source>
</reference>
<proteinExistence type="predicted"/>
<evidence type="ECO:0000313" key="4">
    <source>
        <dbReference type="Proteomes" id="UP000001861"/>
    </source>
</evidence>
<dbReference type="InterPro" id="IPR001810">
    <property type="entry name" value="F-box_dom"/>
</dbReference>
<organism evidence="3 4">
    <name type="scientific">Coprinopsis cinerea (strain Okayama-7 / 130 / ATCC MYA-4618 / FGSC 9003)</name>
    <name type="common">Inky cap fungus</name>
    <name type="synonym">Hormographiella aspergillata</name>
    <dbReference type="NCBI Taxonomy" id="240176"/>
    <lineage>
        <taxon>Eukaryota</taxon>
        <taxon>Fungi</taxon>
        <taxon>Dikarya</taxon>
        <taxon>Basidiomycota</taxon>
        <taxon>Agaricomycotina</taxon>
        <taxon>Agaricomycetes</taxon>
        <taxon>Agaricomycetidae</taxon>
        <taxon>Agaricales</taxon>
        <taxon>Agaricineae</taxon>
        <taxon>Psathyrellaceae</taxon>
        <taxon>Coprinopsis</taxon>
    </lineage>
</organism>
<dbReference type="Proteomes" id="UP000001861">
    <property type="component" value="Unassembled WGS sequence"/>
</dbReference>
<evidence type="ECO:0000256" key="1">
    <source>
        <dbReference type="SAM" id="MobiDB-lite"/>
    </source>
</evidence>
<keyword evidence="4" id="KW-1185">Reference proteome</keyword>
<dbReference type="AlphaFoldDB" id="D6RKA7"/>
<dbReference type="InParanoid" id="D6RKA7"/>
<dbReference type="SMART" id="SM00256">
    <property type="entry name" value="FBOX"/>
    <property type="match status" value="1"/>
</dbReference>
<dbReference type="VEuPathDB" id="FungiDB:CC1G_13799"/>
<dbReference type="RefSeq" id="XP_002912268.1">
    <property type="nucleotide sequence ID" value="XM_002912222.1"/>
</dbReference>
<dbReference type="CDD" id="cd09917">
    <property type="entry name" value="F-box_SF"/>
    <property type="match status" value="1"/>
</dbReference>
<feature type="region of interest" description="Disordered" evidence="1">
    <location>
        <begin position="268"/>
        <end position="288"/>
    </location>
</feature>
<name>D6RKA7_COPC7</name>
<feature type="domain" description="F-box" evidence="2">
    <location>
        <begin position="173"/>
        <end position="219"/>
    </location>
</feature>